<organism evidence="1 2">
    <name type="scientific">Avena sativa</name>
    <name type="common">Oat</name>
    <dbReference type="NCBI Taxonomy" id="4498"/>
    <lineage>
        <taxon>Eukaryota</taxon>
        <taxon>Viridiplantae</taxon>
        <taxon>Streptophyta</taxon>
        <taxon>Embryophyta</taxon>
        <taxon>Tracheophyta</taxon>
        <taxon>Spermatophyta</taxon>
        <taxon>Magnoliopsida</taxon>
        <taxon>Liliopsida</taxon>
        <taxon>Poales</taxon>
        <taxon>Poaceae</taxon>
        <taxon>BOP clade</taxon>
        <taxon>Pooideae</taxon>
        <taxon>Poodae</taxon>
        <taxon>Poeae</taxon>
        <taxon>Poeae Chloroplast Group 1 (Aveneae type)</taxon>
        <taxon>Aveninae</taxon>
        <taxon>Avena</taxon>
    </lineage>
</organism>
<keyword evidence="2" id="KW-1185">Reference proteome</keyword>
<accession>A0ACD5XX12</accession>
<proteinExistence type="predicted"/>
<evidence type="ECO:0000313" key="1">
    <source>
        <dbReference type="EnsemblPlants" id="AVESA.00010b.r2.5CG0867430.1.CDS"/>
    </source>
</evidence>
<dbReference type="Proteomes" id="UP001732700">
    <property type="component" value="Chromosome 5C"/>
</dbReference>
<sequence length="559" mass="62062">MSRAGKQVEWSGAEMISSEMMGRLAEALLSSSPSAIFFTVAALAAGVVAAYLYAPAWGLRRLPGPAAYPLIGHLPLLSKHGPEVFSILAERYGPIYRFQMGRQPLVVVASPELCREVGIKKFKSIGNRSIPSPVRCSTIHRKGLFFTKGSRWQSMRSVLTSIYQPSHLASLIPDIQPYIKRAGGLLRHGEEITFSDLSLKLFTDTIGQVAFGVDFGLTKDKDAAAATVPPSSASSSSPPQAHPPAAAADFIQEHFYATTQLKMDLSGSLSIILGMLVPLLQEPARRLLLCVPGSADRRMEDTNMALRRMLDGIVAERTTQAESDRGKKNFLSVLLNAKESTEDLRKLLAPDYVSALTYEHLLAGSATTSFTMSSLVYLVAAHPEVEQRLLREIDDFGHKDRVPSAEELHNSFPYLEQVLKETMRFFTVSPLIAREAGEDVEVGGYVLPKGTWLWMAPGVLAKDPKQFPDPHVFRPERFDPESEECKKRHPYAFIPFGLGPRVCIGQKFSVQQLKLVAIHLYRHYIFRHSSKMETPLEFQFSIVVNFTHGVKLQVIERNI</sequence>
<name>A0ACD5XX12_AVESA</name>
<reference evidence="1" key="1">
    <citation type="submission" date="2021-05" db="EMBL/GenBank/DDBJ databases">
        <authorList>
            <person name="Scholz U."/>
            <person name="Mascher M."/>
            <person name="Fiebig A."/>
        </authorList>
    </citation>
    <scope>NUCLEOTIDE SEQUENCE [LARGE SCALE GENOMIC DNA]</scope>
</reference>
<protein>
    <submittedName>
        <fullName evidence="1">Uncharacterized protein</fullName>
    </submittedName>
</protein>
<dbReference type="EnsemblPlants" id="AVESA.00010b.r2.5CG0867430.1">
    <property type="protein sequence ID" value="AVESA.00010b.r2.5CG0867430.1.CDS"/>
    <property type="gene ID" value="AVESA.00010b.r2.5CG0867430"/>
</dbReference>
<evidence type="ECO:0000313" key="2">
    <source>
        <dbReference type="Proteomes" id="UP001732700"/>
    </source>
</evidence>
<reference evidence="1" key="2">
    <citation type="submission" date="2025-09" db="UniProtKB">
        <authorList>
            <consortium name="EnsemblPlants"/>
        </authorList>
    </citation>
    <scope>IDENTIFICATION</scope>
</reference>